<dbReference type="Gene3D" id="3.40.50.150">
    <property type="entry name" value="Vaccinia Virus protein VP39"/>
    <property type="match status" value="1"/>
</dbReference>
<accession>A0A9J6H6X3</accession>
<dbReference type="PANTHER" id="PTHR45036:SF1">
    <property type="entry name" value="METHYLTRANSFERASE LIKE 7A"/>
    <property type="match status" value="1"/>
</dbReference>
<keyword evidence="1" id="KW-1133">Transmembrane helix</keyword>
<dbReference type="InterPro" id="IPR013216">
    <property type="entry name" value="Methyltransf_11"/>
</dbReference>
<dbReference type="OrthoDB" id="6478390at2759"/>
<dbReference type="GO" id="GO:0008757">
    <property type="term" value="F:S-adenosylmethionine-dependent methyltransferase activity"/>
    <property type="evidence" value="ECO:0007669"/>
    <property type="project" value="InterPro"/>
</dbReference>
<evidence type="ECO:0000313" key="3">
    <source>
        <dbReference type="EMBL" id="KAH9382460.1"/>
    </source>
</evidence>
<dbReference type="CDD" id="cd02440">
    <property type="entry name" value="AdoMet_MTases"/>
    <property type="match status" value="1"/>
</dbReference>
<dbReference type="InterPro" id="IPR052356">
    <property type="entry name" value="Thiol_S-MT"/>
</dbReference>
<evidence type="ECO:0000256" key="1">
    <source>
        <dbReference type="SAM" id="Phobius"/>
    </source>
</evidence>
<dbReference type="AlphaFoldDB" id="A0A9J6H6X3"/>
<comment type="caution">
    <text evidence="3">The sequence shown here is derived from an EMBL/GenBank/DDBJ whole genome shotgun (WGS) entry which is preliminary data.</text>
</comment>
<dbReference type="Pfam" id="PF08241">
    <property type="entry name" value="Methyltransf_11"/>
    <property type="match status" value="1"/>
</dbReference>
<dbReference type="Proteomes" id="UP000821853">
    <property type="component" value="Chromosome 9"/>
</dbReference>
<feature type="transmembrane region" description="Helical" evidence="1">
    <location>
        <begin position="12"/>
        <end position="33"/>
    </location>
</feature>
<sequence length="275" mass="31157">MRPTSQRSALLPLLRPLWIFAFLFGSLLFQPVLRFSHKARQRFFVFFFQFVPILFVDRDNARRAALSPIGSLTSHDPQLRKRGALRLLEIGAGTGANFRYMTRPIKYTNVDPNREFESLFFSELKKHPQIELERWIEAYGEDMSELASDQFDVVLLTSTLCSVIDPGKVLTEAKRVLVKSGTGEAASRVLLATSNDLTYVQHALPPDDTNEYITVTIKSYAQKFTLIMACIPPDAAFNVDHLQHIVRSTPAPHGLTVDFNAQKPLLGLRPHYDHS</sequence>
<dbReference type="PANTHER" id="PTHR45036">
    <property type="entry name" value="METHYLTRANSFERASE LIKE 7B"/>
    <property type="match status" value="1"/>
</dbReference>
<protein>
    <recommendedName>
        <fullName evidence="2">Methyltransferase type 11 domain-containing protein</fullName>
    </recommendedName>
</protein>
<feature type="domain" description="Methyltransferase type 11" evidence="2">
    <location>
        <begin position="88"/>
        <end position="181"/>
    </location>
</feature>
<proteinExistence type="predicted"/>
<dbReference type="EMBL" id="JABSTR010000011">
    <property type="protein sequence ID" value="KAH9382460.1"/>
    <property type="molecule type" value="Genomic_DNA"/>
</dbReference>
<keyword evidence="4" id="KW-1185">Reference proteome</keyword>
<dbReference type="SUPFAM" id="SSF53335">
    <property type="entry name" value="S-adenosyl-L-methionine-dependent methyltransferases"/>
    <property type="match status" value="1"/>
</dbReference>
<reference evidence="3 4" key="1">
    <citation type="journal article" date="2020" name="Cell">
        <title>Large-Scale Comparative Analyses of Tick Genomes Elucidate Their Genetic Diversity and Vector Capacities.</title>
        <authorList>
            <consortium name="Tick Genome and Microbiome Consortium (TIGMIC)"/>
            <person name="Jia N."/>
            <person name="Wang J."/>
            <person name="Shi W."/>
            <person name="Du L."/>
            <person name="Sun Y."/>
            <person name="Zhan W."/>
            <person name="Jiang J.F."/>
            <person name="Wang Q."/>
            <person name="Zhang B."/>
            <person name="Ji P."/>
            <person name="Bell-Sakyi L."/>
            <person name="Cui X.M."/>
            <person name="Yuan T.T."/>
            <person name="Jiang B.G."/>
            <person name="Yang W.F."/>
            <person name="Lam T.T."/>
            <person name="Chang Q.C."/>
            <person name="Ding S.J."/>
            <person name="Wang X.J."/>
            <person name="Zhu J.G."/>
            <person name="Ruan X.D."/>
            <person name="Zhao L."/>
            <person name="Wei J.T."/>
            <person name="Ye R.Z."/>
            <person name="Que T.C."/>
            <person name="Du C.H."/>
            <person name="Zhou Y.H."/>
            <person name="Cheng J.X."/>
            <person name="Dai P.F."/>
            <person name="Guo W.B."/>
            <person name="Han X.H."/>
            <person name="Huang E.J."/>
            <person name="Li L.F."/>
            <person name="Wei W."/>
            <person name="Gao Y.C."/>
            <person name="Liu J.Z."/>
            <person name="Shao H.Z."/>
            <person name="Wang X."/>
            <person name="Wang C.C."/>
            <person name="Yang T.C."/>
            <person name="Huo Q.B."/>
            <person name="Li W."/>
            <person name="Chen H.Y."/>
            <person name="Chen S.E."/>
            <person name="Zhou L.G."/>
            <person name="Ni X.B."/>
            <person name="Tian J.H."/>
            <person name="Sheng Y."/>
            <person name="Liu T."/>
            <person name="Pan Y.S."/>
            <person name="Xia L.Y."/>
            <person name="Li J."/>
            <person name="Zhao F."/>
            <person name="Cao W.C."/>
        </authorList>
    </citation>
    <scope>NUCLEOTIDE SEQUENCE [LARGE SCALE GENOMIC DNA]</scope>
    <source>
        <strain evidence="3">HaeL-2018</strain>
    </source>
</reference>
<gene>
    <name evidence="3" type="ORF">HPB48_000696</name>
</gene>
<evidence type="ECO:0000259" key="2">
    <source>
        <dbReference type="Pfam" id="PF08241"/>
    </source>
</evidence>
<organism evidence="3 4">
    <name type="scientific">Haemaphysalis longicornis</name>
    <name type="common">Bush tick</name>
    <dbReference type="NCBI Taxonomy" id="44386"/>
    <lineage>
        <taxon>Eukaryota</taxon>
        <taxon>Metazoa</taxon>
        <taxon>Ecdysozoa</taxon>
        <taxon>Arthropoda</taxon>
        <taxon>Chelicerata</taxon>
        <taxon>Arachnida</taxon>
        <taxon>Acari</taxon>
        <taxon>Parasitiformes</taxon>
        <taxon>Ixodida</taxon>
        <taxon>Ixodoidea</taxon>
        <taxon>Ixodidae</taxon>
        <taxon>Haemaphysalinae</taxon>
        <taxon>Haemaphysalis</taxon>
    </lineage>
</organism>
<dbReference type="InterPro" id="IPR029063">
    <property type="entry name" value="SAM-dependent_MTases_sf"/>
</dbReference>
<dbReference type="VEuPathDB" id="VectorBase:HLOH_051398"/>
<keyword evidence="1" id="KW-0472">Membrane</keyword>
<evidence type="ECO:0000313" key="4">
    <source>
        <dbReference type="Proteomes" id="UP000821853"/>
    </source>
</evidence>
<keyword evidence="1" id="KW-0812">Transmembrane</keyword>
<name>A0A9J6H6X3_HAELO</name>